<evidence type="ECO:0000313" key="13">
    <source>
        <dbReference type="EMBL" id="RGS41206.1"/>
    </source>
</evidence>
<evidence type="ECO:0000256" key="3">
    <source>
        <dbReference type="ARBA" id="ARBA00005464"/>
    </source>
</evidence>
<protein>
    <recommendedName>
        <fullName evidence="10">peptidylprolyl isomerase</fullName>
        <ecNumber evidence="10">5.2.1.8</ecNumber>
    </recommendedName>
</protein>
<keyword evidence="4" id="KW-0132">Cell division</keyword>
<dbReference type="EC" id="5.2.1.8" evidence="10"/>
<comment type="subcellular location">
    <subcellularLocation>
        <location evidence="2">Cytoplasm</location>
    </subcellularLocation>
</comment>
<dbReference type="InterPro" id="IPR005215">
    <property type="entry name" value="Trig_fac"/>
</dbReference>
<dbReference type="InterPro" id="IPR037041">
    <property type="entry name" value="Trigger_fac_C_sf"/>
</dbReference>
<comment type="function">
    <text evidence="9">Involved in protein export. Acts as a chaperone by maintaining the newly synthesized protein in an open conformation. Functions as a peptidyl-prolyl cis-trans isomerase.</text>
</comment>
<feature type="signal peptide" evidence="11">
    <location>
        <begin position="1"/>
        <end position="22"/>
    </location>
</feature>
<evidence type="ECO:0000313" key="14">
    <source>
        <dbReference type="Proteomes" id="UP000283295"/>
    </source>
</evidence>
<keyword evidence="8" id="KW-0131">Cell cycle</keyword>
<dbReference type="InterPro" id="IPR046357">
    <property type="entry name" value="PPIase_dom_sf"/>
</dbReference>
<dbReference type="PROSITE" id="PS51257">
    <property type="entry name" value="PROKAR_LIPOPROTEIN"/>
    <property type="match status" value="1"/>
</dbReference>
<keyword evidence="6" id="KW-0143">Chaperone</keyword>
<dbReference type="GO" id="GO:0005737">
    <property type="term" value="C:cytoplasm"/>
    <property type="evidence" value="ECO:0007669"/>
    <property type="project" value="UniProtKB-SubCell"/>
</dbReference>
<dbReference type="SUPFAM" id="SSF109998">
    <property type="entry name" value="Triger factor/SurA peptide-binding domain-like"/>
    <property type="match status" value="1"/>
</dbReference>
<gene>
    <name evidence="13" type="primary">tig</name>
    <name evidence="13" type="ORF">DWX94_08960</name>
</gene>
<evidence type="ECO:0000256" key="9">
    <source>
        <dbReference type="ARBA" id="ARBA00024849"/>
    </source>
</evidence>
<dbReference type="Pfam" id="PF00254">
    <property type="entry name" value="FKBP_C"/>
    <property type="match status" value="1"/>
</dbReference>
<dbReference type="FunFam" id="3.10.50.40:FF:000001">
    <property type="entry name" value="Trigger factor"/>
    <property type="match status" value="1"/>
</dbReference>
<dbReference type="GO" id="GO:0006457">
    <property type="term" value="P:protein folding"/>
    <property type="evidence" value="ECO:0007669"/>
    <property type="project" value="InterPro"/>
</dbReference>
<dbReference type="EMBL" id="QRVK01000021">
    <property type="protein sequence ID" value="RGS41206.1"/>
    <property type="molecule type" value="Genomic_DNA"/>
</dbReference>
<evidence type="ECO:0000256" key="1">
    <source>
        <dbReference type="ARBA" id="ARBA00000971"/>
    </source>
</evidence>
<dbReference type="GO" id="GO:0015031">
    <property type="term" value="P:protein transport"/>
    <property type="evidence" value="ECO:0007669"/>
    <property type="project" value="InterPro"/>
</dbReference>
<proteinExistence type="inferred from homology"/>
<keyword evidence="5 10" id="KW-0697">Rotamase</keyword>
<evidence type="ECO:0000256" key="8">
    <source>
        <dbReference type="ARBA" id="ARBA00023306"/>
    </source>
</evidence>
<dbReference type="PROSITE" id="PS50059">
    <property type="entry name" value="FKBP_PPIASE"/>
    <property type="match status" value="1"/>
</dbReference>
<evidence type="ECO:0000256" key="7">
    <source>
        <dbReference type="ARBA" id="ARBA00023235"/>
    </source>
</evidence>
<name>A0A412IR80_9FIRM</name>
<reference evidence="13 14" key="1">
    <citation type="submission" date="2018-08" db="EMBL/GenBank/DDBJ databases">
        <title>A genome reference for cultivated species of the human gut microbiota.</title>
        <authorList>
            <person name="Zou Y."/>
            <person name="Xue W."/>
            <person name="Luo G."/>
        </authorList>
    </citation>
    <scope>NUCLEOTIDE SEQUENCE [LARGE SCALE GENOMIC DNA]</scope>
    <source>
        <strain evidence="13 14">AF22-21</strain>
    </source>
</reference>
<dbReference type="Pfam" id="PF05698">
    <property type="entry name" value="Trigger_C"/>
    <property type="match status" value="1"/>
</dbReference>
<dbReference type="SUPFAM" id="SSF54534">
    <property type="entry name" value="FKBP-like"/>
    <property type="match status" value="1"/>
</dbReference>
<evidence type="ECO:0000256" key="10">
    <source>
        <dbReference type="PROSITE-ProRule" id="PRU00277"/>
    </source>
</evidence>
<dbReference type="OrthoDB" id="9767721at2"/>
<comment type="caution">
    <text evidence="13">The sequence shown here is derived from an EMBL/GenBank/DDBJ whole genome shotgun (WGS) entry which is preliminary data.</text>
</comment>
<dbReference type="GO" id="GO:0003755">
    <property type="term" value="F:peptidyl-prolyl cis-trans isomerase activity"/>
    <property type="evidence" value="ECO:0007669"/>
    <property type="project" value="UniProtKB-KW"/>
</dbReference>
<dbReference type="InterPro" id="IPR027304">
    <property type="entry name" value="Trigger_fact/SurA_dom_sf"/>
</dbReference>
<evidence type="ECO:0000256" key="6">
    <source>
        <dbReference type="ARBA" id="ARBA00023186"/>
    </source>
</evidence>
<feature type="chain" id="PRO_5038972940" description="peptidylprolyl isomerase" evidence="11">
    <location>
        <begin position="23"/>
        <end position="403"/>
    </location>
</feature>
<organism evidence="13 14">
    <name type="scientific">Coprococcus eutactus</name>
    <dbReference type="NCBI Taxonomy" id="33043"/>
    <lineage>
        <taxon>Bacteria</taxon>
        <taxon>Bacillati</taxon>
        <taxon>Bacillota</taxon>
        <taxon>Clostridia</taxon>
        <taxon>Lachnospirales</taxon>
        <taxon>Lachnospiraceae</taxon>
        <taxon>Coprococcus</taxon>
    </lineage>
</organism>
<sequence length="403" mass="44204">MRKFKKGCVVVLALALSMSFMTGCGDKSDDKKGDTQKEATASDVAEDVAANEESIDEYVEKYAENVELGDYKGIEYTKTDVEVTDDEVQQKIDEFVDGLGTFDKDTTNAAKKGDTVNIDYVGSVDGEEFNGGNTNGSGYDLVLGSGAFIDNFEDQIIGHKPGETFTVTATFPENYGETSLAGKEAEFKTTLNYIKIDKPATYNDKLVSDNTDYKTTKEYEESVREELNKSKEDSALASAQSDIMTKVINNCKISNLSAEEVQASAQQLVTSIKSQAENYGMDYATYIKYYYGYDDEDAFAQVIYNICEESLKEKMVMCAIAKAEGLTVTDQETDEYIADYAAKNNVDEESVRSNVSAIDIKYNALAYKVMNDVLYKDAKAVDATTAAATEATTAEDTDTEAAE</sequence>
<keyword evidence="7 10" id="KW-0413">Isomerase</keyword>
<dbReference type="Proteomes" id="UP000283295">
    <property type="component" value="Unassembled WGS sequence"/>
</dbReference>
<dbReference type="Gene3D" id="3.10.50.40">
    <property type="match status" value="1"/>
</dbReference>
<dbReference type="InterPro" id="IPR008880">
    <property type="entry name" value="Trigger_fac_C"/>
</dbReference>
<evidence type="ECO:0000256" key="2">
    <source>
        <dbReference type="ARBA" id="ARBA00004496"/>
    </source>
</evidence>
<dbReference type="AlphaFoldDB" id="A0A412IR80"/>
<evidence type="ECO:0000259" key="12">
    <source>
        <dbReference type="PROSITE" id="PS50059"/>
    </source>
</evidence>
<keyword evidence="11" id="KW-0732">Signal</keyword>
<dbReference type="InterPro" id="IPR001179">
    <property type="entry name" value="PPIase_FKBP_dom"/>
</dbReference>
<dbReference type="NCBIfam" id="TIGR00115">
    <property type="entry name" value="tig"/>
    <property type="match status" value="1"/>
</dbReference>
<accession>A0A412IR80</accession>
<dbReference type="GO" id="GO:0051301">
    <property type="term" value="P:cell division"/>
    <property type="evidence" value="ECO:0007669"/>
    <property type="project" value="UniProtKB-KW"/>
</dbReference>
<evidence type="ECO:0000256" key="5">
    <source>
        <dbReference type="ARBA" id="ARBA00023110"/>
    </source>
</evidence>
<evidence type="ECO:0000256" key="4">
    <source>
        <dbReference type="ARBA" id="ARBA00022618"/>
    </source>
</evidence>
<feature type="domain" description="PPIase FKBP-type" evidence="12">
    <location>
        <begin position="113"/>
        <end position="210"/>
    </location>
</feature>
<dbReference type="PIRSF" id="PIRSF003095">
    <property type="entry name" value="Trigger_factor"/>
    <property type="match status" value="1"/>
</dbReference>
<evidence type="ECO:0000256" key="11">
    <source>
        <dbReference type="SAM" id="SignalP"/>
    </source>
</evidence>
<dbReference type="Gene3D" id="1.10.3120.10">
    <property type="entry name" value="Trigger factor, C-terminal domain"/>
    <property type="match status" value="1"/>
</dbReference>
<comment type="catalytic activity">
    <reaction evidence="1 10">
        <text>[protein]-peptidylproline (omega=180) = [protein]-peptidylproline (omega=0)</text>
        <dbReference type="Rhea" id="RHEA:16237"/>
        <dbReference type="Rhea" id="RHEA-COMP:10747"/>
        <dbReference type="Rhea" id="RHEA-COMP:10748"/>
        <dbReference type="ChEBI" id="CHEBI:83833"/>
        <dbReference type="ChEBI" id="CHEBI:83834"/>
        <dbReference type="EC" id="5.2.1.8"/>
    </reaction>
</comment>
<comment type="similarity">
    <text evidence="3">Belongs to the FKBP-type PPIase family. Tig subfamily.</text>
</comment>